<dbReference type="EMBL" id="BAAAHK010000003">
    <property type="protein sequence ID" value="GAA0930993.1"/>
    <property type="molecule type" value="Genomic_DNA"/>
</dbReference>
<dbReference type="Gene3D" id="2.20.28.20">
    <property type="entry name" value="Methionyl-tRNA synthetase, Zn-domain"/>
    <property type="match status" value="1"/>
</dbReference>
<evidence type="ECO:0000256" key="3">
    <source>
        <dbReference type="ARBA" id="ARBA00022840"/>
    </source>
</evidence>
<dbReference type="PROSITE" id="PS00178">
    <property type="entry name" value="AA_TRNA_LIGASE_I"/>
    <property type="match status" value="1"/>
</dbReference>
<keyword evidence="10" id="KW-1185">Reference proteome</keyword>
<organism evidence="9 10">
    <name type="scientific">Kribbella koreensis</name>
    <dbReference type="NCBI Taxonomy" id="57909"/>
    <lineage>
        <taxon>Bacteria</taxon>
        <taxon>Bacillati</taxon>
        <taxon>Actinomycetota</taxon>
        <taxon>Actinomycetes</taxon>
        <taxon>Propionibacteriales</taxon>
        <taxon>Kribbellaceae</taxon>
        <taxon>Kribbella</taxon>
    </lineage>
</organism>
<evidence type="ECO:0000313" key="10">
    <source>
        <dbReference type="Proteomes" id="UP001500542"/>
    </source>
</evidence>
<keyword evidence="1 7" id="KW-0436">Ligase</keyword>
<dbReference type="InterPro" id="IPR014729">
    <property type="entry name" value="Rossmann-like_a/b/a_fold"/>
</dbReference>
<dbReference type="RefSeq" id="WP_343966160.1">
    <property type="nucleotide sequence ID" value="NZ_BAAAHK010000003.1"/>
</dbReference>
<dbReference type="InterPro" id="IPR023458">
    <property type="entry name" value="Met-tRNA_ligase_1"/>
</dbReference>
<dbReference type="Proteomes" id="UP001500542">
    <property type="component" value="Unassembled WGS sequence"/>
</dbReference>
<keyword evidence="4 7" id="KW-0648">Protein biosynthesis</keyword>
<comment type="similarity">
    <text evidence="7">Belongs to the class-I aminoacyl-tRNA synthetase family.</text>
</comment>
<evidence type="ECO:0000259" key="8">
    <source>
        <dbReference type="Pfam" id="PF09334"/>
    </source>
</evidence>
<evidence type="ECO:0000256" key="6">
    <source>
        <dbReference type="ARBA" id="ARBA00047364"/>
    </source>
</evidence>
<evidence type="ECO:0000256" key="4">
    <source>
        <dbReference type="ARBA" id="ARBA00022917"/>
    </source>
</evidence>
<feature type="domain" description="Methionyl/Leucyl tRNA synthetase" evidence="8">
    <location>
        <begin position="17"/>
        <end position="397"/>
    </location>
</feature>
<keyword evidence="3 7" id="KW-0067">ATP-binding</keyword>
<dbReference type="Pfam" id="PF09334">
    <property type="entry name" value="tRNA-synt_1g"/>
    <property type="match status" value="1"/>
</dbReference>
<dbReference type="PANTHER" id="PTHR45765:SF1">
    <property type="entry name" value="METHIONINE--TRNA LIGASE, CYTOPLASMIC"/>
    <property type="match status" value="1"/>
</dbReference>
<gene>
    <name evidence="9" type="ORF">GCM10009554_14630</name>
</gene>
<dbReference type="GO" id="GO:0016874">
    <property type="term" value="F:ligase activity"/>
    <property type="evidence" value="ECO:0007669"/>
    <property type="project" value="UniProtKB-KW"/>
</dbReference>
<protein>
    <submittedName>
        <fullName evidence="9">Class I tRNA ligase family protein</fullName>
    </submittedName>
</protein>
<keyword evidence="2 7" id="KW-0547">Nucleotide-binding</keyword>
<keyword evidence="5 7" id="KW-0030">Aminoacyl-tRNA synthetase</keyword>
<dbReference type="InterPro" id="IPR029038">
    <property type="entry name" value="MetRS_Zn"/>
</dbReference>
<evidence type="ECO:0000256" key="7">
    <source>
        <dbReference type="RuleBase" id="RU363039"/>
    </source>
</evidence>
<dbReference type="InterPro" id="IPR001412">
    <property type="entry name" value="aa-tRNA-synth_I_CS"/>
</dbReference>
<evidence type="ECO:0000256" key="1">
    <source>
        <dbReference type="ARBA" id="ARBA00022598"/>
    </source>
</evidence>
<comment type="catalytic activity">
    <reaction evidence="6">
        <text>tRNA(Met) + L-methionine + ATP = L-methionyl-tRNA(Met) + AMP + diphosphate</text>
        <dbReference type="Rhea" id="RHEA:13481"/>
        <dbReference type="Rhea" id="RHEA-COMP:9667"/>
        <dbReference type="Rhea" id="RHEA-COMP:9698"/>
        <dbReference type="ChEBI" id="CHEBI:30616"/>
        <dbReference type="ChEBI" id="CHEBI:33019"/>
        <dbReference type="ChEBI" id="CHEBI:57844"/>
        <dbReference type="ChEBI" id="CHEBI:78442"/>
        <dbReference type="ChEBI" id="CHEBI:78530"/>
        <dbReference type="ChEBI" id="CHEBI:456215"/>
        <dbReference type="EC" id="6.1.1.10"/>
    </reaction>
</comment>
<name>A0ABN1PNX8_9ACTN</name>
<sequence length="562" mass="61413">MTGVLPKDDDRPVLVLGPNPTPNGGMHLGHIAGPYLAGDVYARYQRARGRNVIFTTETDDSQTYVVASAAREGITSEALCKRSTGQIQEALQAIGISYDGFGPFDSTYKATVLQYFHALHSAGVFKLKTVRLPYLERTGEFMVEGLIEGDCPVCLSSSRGGLCETCCHPNNFDQLLNPHSTINPDDKLTYREATIMVLPLEEYRDRLTKYHESLATHRRPHVRQMIAELLARPLQDVPITFPLGWGIDAQFPEVPGQVLNAWLELIPAGMFTTSYAASKLGRDTVPGELWKKAENLRIVHFLGFDNAYYFCLPHIAMLMAHGDKYVWPESIINNEFYELESSKFSTSKRHVLTPQELLKEVPRDVARLYLALTAPEYQRSTFSRAGLDKMAEDRLIGPWNQLAGTLAKAVANAGDDSARLPVTPGGRGRIVLMLERFDLFYEMPTFNLNRAADTVLTQLERLRGRAAALDGIGLDEQPEAWGDLFAEVKALLALASPLLIDLVTAAKEAGVFDGTSNALLANGVFDGADVKPFAPPLLSAEPAAAGNPAEAVEPAGALAGGG</sequence>
<evidence type="ECO:0000256" key="2">
    <source>
        <dbReference type="ARBA" id="ARBA00022741"/>
    </source>
</evidence>
<dbReference type="SUPFAM" id="SSF52374">
    <property type="entry name" value="Nucleotidylyl transferase"/>
    <property type="match status" value="1"/>
</dbReference>
<accession>A0ABN1PNX8</accession>
<proteinExistence type="inferred from homology"/>
<comment type="caution">
    <text evidence="9">The sequence shown here is derived from an EMBL/GenBank/DDBJ whole genome shotgun (WGS) entry which is preliminary data.</text>
</comment>
<dbReference type="Gene3D" id="3.40.50.620">
    <property type="entry name" value="HUPs"/>
    <property type="match status" value="1"/>
</dbReference>
<evidence type="ECO:0000256" key="5">
    <source>
        <dbReference type="ARBA" id="ARBA00023146"/>
    </source>
</evidence>
<evidence type="ECO:0000313" key="9">
    <source>
        <dbReference type="EMBL" id="GAA0930993.1"/>
    </source>
</evidence>
<reference evidence="9 10" key="1">
    <citation type="journal article" date="2019" name="Int. J. Syst. Evol. Microbiol.">
        <title>The Global Catalogue of Microorganisms (GCM) 10K type strain sequencing project: providing services to taxonomists for standard genome sequencing and annotation.</title>
        <authorList>
            <consortium name="The Broad Institute Genomics Platform"/>
            <consortium name="The Broad Institute Genome Sequencing Center for Infectious Disease"/>
            <person name="Wu L."/>
            <person name="Ma J."/>
        </authorList>
    </citation>
    <scope>NUCLEOTIDE SEQUENCE [LARGE SCALE GENOMIC DNA]</scope>
    <source>
        <strain evidence="9 10">JCM 10977</strain>
    </source>
</reference>
<dbReference type="PANTHER" id="PTHR45765">
    <property type="entry name" value="METHIONINE--TRNA LIGASE"/>
    <property type="match status" value="1"/>
</dbReference>
<dbReference type="InterPro" id="IPR015413">
    <property type="entry name" value="Methionyl/Leucyl_tRNA_Synth"/>
</dbReference>